<evidence type="ECO:0000256" key="5">
    <source>
        <dbReference type="ARBA" id="ARBA00013200"/>
    </source>
</evidence>
<dbReference type="InterPro" id="IPR003805">
    <property type="entry name" value="CobS"/>
</dbReference>
<evidence type="ECO:0000256" key="13">
    <source>
        <dbReference type="ARBA" id="ARBA00023136"/>
    </source>
</evidence>
<dbReference type="Proteomes" id="UP000198625">
    <property type="component" value="Unassembled WGS sequence"/>
</dbReference>
<dbReference type="STRING" id="415015.SAMN05660462_01958"/>
<evidence type="ECO:0000256" key="18">
    <source>
        <dbReference type="ARBA" id="ARBA00049504"/>
    </source>
</evidence>
<dbReference type="GO" id="GO:0005886">
    <property type="term" value="C:plasma membrane"/>
    <property type="evidence" value="ECO:0007669"/>
    <property type="project" value="UniProtKB-SubCell"/>
</dbReference>
<sequence length="244" mass="27396">MKSLLLMITYFTRIQIKYNHEYKDRDFIKGIKLFPIIGLIIGFIMYIPVFLKDIIHIPVIVLFSWLIYIWITGGLHIDGLGDTFDGIFSNRDKSRILEIMRDSRIGTFGVLGIILLIIWNLVLTYYIDLHLLIIVPVVGRSAAILSAAASKYAREGQGMGKAFIENCRQREVVFSLIFVIGLSFIIGYPVSLIALLPTLALALSITKYINNKIGGSTGDTIGFIIEISQSVFILFTYIIKGIIG</sequence>
<reference evidence="20 21" key="1">
    <citation type="submission" date="2016-10" db="EMBL/GenBank/DDBJ databases">
        <authorList>
            <person name="de Groot N.N."/>
        </authorList>
    </citation>
    <scope>NUCLEOTIDE SEQUENCE [LARGE SCALE GENOMIC DNA]</scope>
    <source>
        <strain evidence="20 21">DSM 21650</strain>
    </source>
</reference>
<evidence type="ECO:0000256" key="2">
    <source>
        <dbReference type="ARBA" id="ARBA00004651"/>
    </source>
</evidence>
<evidence type="ECO:0000256" key="10">
    <source>
        <dbReference type="ARBA" id="ARBA00022692"/>
    </source>
</evidence>
<keyword evidence="13 19" id="KW-0472">Membrane</keyword>
<name>A0A1H3QIN4_9FIRM</name>
<dbReference type="RefSeq" id="WP_091730493.1">
    <property type="nucleotide sequence ID" value="NZ_FNQE01000021.1"/>
</dbReference>
<evidence type="ECO:0000256" key="15">
    <source>
        <dbReference type="ARBA" id="ARBA00032605"/>
    </source>
</evidence>
<evidence type="ECO:0000256" key="6">
    <source>
        <dbReference type="ARBA" id="ARBA00015850"/>
    </source>
</evidence>
<comment type="catalytic activity">
    <reaction evidence="17 19">
        <text>alpha-ribazole + adenosylcob(III)inamide-GDP = adenosylcob(III)alamin + GMP + H(+)</text>
        <dbReference type="Rhea" id="RHEA:16049"/>
        <dbReference type="ChEBI" id="CHEBI:10329"/>
        <dbReference type="ChEBI" id="CHEBI:15378"/>
        <dbReference type="ChEBI" id="CHEBI:18408"/>
        <dbReference type="ChEBI" id="CHEBI:58115"/>
        <dbReference type="ChEBI" id="CHEBI:60487"/>
        <dbReference type="EC" id="2.7.8.26"/>
    </reaction>
</comment>
<keyword evidence="7 19" id="KW-1003">Cell membrane</keyword>
<dbReference type="AlphaFoldDB" id="A0A1H3QIN4"/>
<keyword evidence="9 19" id="KW-0808">Transferase</keyword>
<dbReference type="OrthoDB" id="9794626at2"/>
<evidence type="ECO:0000256" key="11">
    <source>
        <dbReference type="ARBA" id="ARBA00022842"/>
    </source>
</evidence>
<dbReference type="EC" id="2.7.8.26" evidence="5 19"/>
<feature type="transmembrane region" description="Helical" evidence="19">
    <location>
        <begin position="57"/>
        <end position="84"/>
    </location>
</feature>
<evidence type="ECO:0000256" key="17">
    <source>
        <dbReference type="ARBA" id="ARBA00048623"/>
    </source>
</evidence>
<comment type="similarity">
    <text evidence="4 19">Belongs to the CobS family.</text>
</comment>
<evidence type="ECO:0000256" key="8">
    <source>
        <dbReference type="ARBA" id="ARBA00022573"/>
    </source>
</evidence>
<keyword evidence="12 19" id="KW-1133">Transmembrane helix</keyword>
<comment type="catalytic activity">
    <reaction evidence="18 19">
        <text>alpha-ribazole 5'-phosphate + adenosylcob(III)inamide-GDP = adenosylcob(III)alamin 5'-phosphate + GMP + H(+)</text>
        <dbReference type="Rhea" id="RHEA:23560"/>
        <dbReference type="ChEBI" id="CHEBI:15378"/>
        <dbReference type="ChEBI" id="CHEBI:57918"/>
        <dbReference type="ChEBI" id="CHEBI:58115"/>
        <dbReference type="ChEBI" id="CHEBI:60487"/>
        <dbReference type="ChEBI" id="CHEBI:60493"/>
        <dbReference type="EC" id="2.7.8.26"/>
    </reaction>
</comment>
<feature type="transmembrane region" description="Helical" evidence="19">
    <location>
        <begin position="105"/>
        <end position="127"/>
    </location>
</feature>
<evidence type="ECO:0000256" key="3">
    <source>
        <dbReference type="ARBA" id="ARBA00004663"/>
    </source>
</evidence>
<dbReference type="GO" id="GO:0051073">
    <property type="term" value="F:adenosylcobinamide-GDP ribazoletransferase activity"/>
    <property type="evidence" value="ECO:0007669"/>
    <property type="project" value="UniProtKB-UniRule"/>
</dbReference>
<evidence type="ECO:0000256" key="19">
    <source>
        <dbReference type="HAMAP-Rule" id="MF_00719"/>
    </source>
</evidence>
<feature type="transmembrane region" description="Helical" evidence="19">
    <location>
        <begin position="133"/>
        <end position="153"/>
    </location>
</feature>
<dbReference type="GO" id="GO:0009236">
    <property type="term" value="P:cobalamin biosynthetic process"/>
    <property type="evidence" value="ECO:0007669"/>
    <property type="project" value="UniProtKB-UniRule"/>
</dbReference>
<evidence type="ECO:0000256" key="4">
    <source>
        <dbReference type="ARBA" id="ARBA00010561"/>
    </source>
</evidence>
<comment type="subcellular location">
    <subcellularLocation>
        <location evidence="2 19">Cell membrane</location>
        <topology evidence="2 19">Multi-pass membrane protein</topology>
    </subcellularLocation>
</comment>
<dbReference type="HAMAP" id="MF_00719">
    <property type="entry name" value="CobS"/>
    <property type="match status" value="1"/>
</dbReference>
<accession>A0A1H3QIN4</accession>
<proteinExistence type="inferred from homology"/>
<evidence type="ECO:0000313" key="20">
    <source>
        <dbReference type="EMBL" id="SDZ13464.1"/>
    </source>
</evidence>
<organism evidence="20 21">
    <name type="scientific">Proteiniborus ethanoligenes</name>
    <dbReference type="NCBI Taxonomy" id="415015"/>
    <lineage>
        <taxon>Bacteria</taxon>
        <taxon>Bacillati</taxon>
        <taxon>Bacillota</taxon>
        <taxon>Clostridia</taxon>
        <taxon>Eubacteriales</taxon>
        <taxon>Proteiniborus</taxon>
    </lineage>
</organism>
<dbReference type="UniPathway" id="UPA00148">
    <property type="reaction ID" value="UER00238"/>
</dbReference>
<dbReference type="PANTHER" id="PTHR34148">
    <property type="entry name" value="ADENOSYLCOBINAMIDE-GDP RIBAZOLETRANSFERASE"/>
    <property type="match status" value="1"/>
</dbReference>
<feature type="transmembrane region" description="Helical" evidence="19">
    <location>
        <begin position="173"/>
        <end position="200"/>
    </location>
</feature>
<keyword evidence="21" id="KW-1185">Reference proteome</keyword>
<dbReference type="PANTHER" id="PTHR34148:SF1">
    <property type="entry name" value="ADENOSYLCOBINAMIDE-GDP RIBAZOLETRANSFERASE"/>
    <property type="match status" value="1"/>
</dbReference>
<keyword evidence="10 19" id="KW-0812">Transmembrane</keyword>
<evidence type="ECO:0000256" key="16">
    <source>
        <dbReference type="ARBA" id="ARBA00032853"/>
    </source>
</evidence>
<feature type="transmembrane region" description="Helical" evidence="19">
    <location>
        <begin position="220"/>
        <end position="239"/>
    </location>
</feature>
<gene>
    <name evidence="19" type="primary">cobS</name>
    <name evidence="20" type="ORF">SAMN05660462_01958</name>
</gene>
<dbReference type="GO" id="GO:0008818">
    <property type="term" value="F:cobalamin 5'-phosphate synthase activity"/>
    <property type="evidence" value="ECO:0007669"/>
    <property type="project" value="UniProtKB-UniRule"/>
</dbReference>
<dbReference type="EMBL" id="FNQE01000021">
    <property type="protein sequence ID" value="SDZ13464.1"/>
    <property type="molecule type" value="Genomic_DNA"/>
</dbReference>
<evidence type="ECO:0000256" key="9">
    <source>
        <dbReference type="ARBA" id="ARBA00022679"/>
    </source>
</evidence>
<comment type="cofactor">
    <cofactor evidence="1 19">
        <name>Mg(2+)</name>
        <dbReference type="ChEBI" id="CHEBI:18420"/>
    </cofactor>
</comment>
<evidence type="ECO:0000256" key="12">
    <source>
        <dbReference type="ARBA" id="ARBA00022989"/>
    </source>
</evidence>
<keyword evidence="8 19" id="KW-0169">Cobalamin biosynthesis</keyword>
<keyword evidence="11 19" id="KW-0460">Magnesium</keyword>
<evidence type="ECO:0000256" key="1">
    <source>
        <dbReference type="ARBA" id="ARBA00001946"/>
    </source>
</evidence>
<protein>
    <recommendedName>
        <fullName evidence="6 19">Adenosylcobinamide-GDP ribazoletransferase</fullName>
        <ecNumber evidence="5 19">2.7.8.26</ecNumber>
    </recommendedName>
    <alternativeName>
        <fullName evidence="16 19">Cobalamin synthase</fullName>
    </alternativeName>
    <alternativeName>
        <fullName evidence="15 19">Cobalamin-5'-phosphate synthase</fullName>
    </alternativeName>
</protein>
<feature type="transmembrane region" description="Helical" evidence="19">
    <location>
        <begin position="33"/>
        <end position="51"/>
    </location>
</feature>
<evidence type="ECO:0000256" key="7">
    <source>
        <dbReference type="ARBA" id="ARBA00022475"/>
    </source>
</evidence>
<comment type="pathway">
    <text evidence="3 19">Cofactor biosynthesis; adenosylcobalamin biosynthesis; adenosylcobalamin from cob(II)yrinate a,c-diamide: step 7/7.</text>
</comment>
<dbReference type="NCBIfam" id="TIGR00317">
    <property type="entry name" value="cobS"/>
    <property type="match status" value="1"/>
</dbReference>
<dbReference type="Pfam" id="PF02654">
    <property type="entry name" value="CobS"/>
    <property type="match status" value="1"/>
</dbReference>
<evidence type="ECO:0000256" key="14">
    <source>
        <dbReference type="ARBA" id="ARBA00025228"/>
    </source>
</evidence>
<evidence type="ECO:0000313" key="21">
    <source>
        <dbReference type="Proteomes" id="UP000198625"/>
    </source>
</evidence>
<comment type="function">
    <text evidence="14 19">Joins adenosylcobinamide-GDP and alpha-ribazole to generate adenosylcobalamin (Ado-cobalamin). Also synthesizes adenosylcobalamin 5'-phosphate from adenosylcobinamide-GDP and alpha-ribazole 5'-phosphate.</text>
</comment>